<feature type="compositionally biased region" description="Basic and acidic residues" evidence="1">
    <location>
        <begin position="381"/>
        <end position="400"/>
    </location>
</feature>
<protein>
    <submittedName>
        <fullName evidence="3">DEAD/DEAH box helicase</fullName>
    </submittedName>
</protein>
<dbReference type="RefSeq" id="WP_272738353.1">
    <property type="nucleotide sequence ID" value="NZ_CP116942.1"/>
</dbReference>
<dbReference type="GO" id="GO:0016787">
    <property type="term" value="F:hydrolase activity"/>
    <property type="evidence" value="ECO:0007669"/>
    <property type="project" value="InterPro"/>
</dbReference>
<keyword evidence="3" id="KW-0547">Nucleotide-binding</keyword>
<dbReference type="Gene3D" id="3.40.50.300">
    <property type="entry name" value="P-loop containing nucleotide triphosphate hydrolases"/>
    <property type="match status" value="2"/>
</dbReference>
<dbReference type="SUPFAM" id="SSF52540">
    <property type="entry name" value="P-loop containing nucleoside triphosphate hydrolases"/>
    <property type="match status" value="1"/>
</dbReference>
<feature type="domain" description="Helicase ATP-binding" evidence="2">
    <location>
        <begin position="17"/>
        <end position="173"/>
    </location>
</feature>
<dbReference type="InterPro" id="IPR027417">
    <property type="entry name" value="P-loop_NTPase"/>
</dbReference>
<dbReference type="AlphaFoldDB" id="A0AAE9YCS9"/>
<evidence type="ECO:0000256" key="1">
    <source>
        <dbReference type="SAM" id="MobiDB-lite"/>
    </source>
</evidence>
<dbReference type="InterPro" id="IPR006935">
    <property type="entry name" value="Helicase/UvrB_N"/>
</dbReference>
<dbReference type="GO" id="GO:0004386">
    <property type="term" value="F:helicase activity"/>
    <property type="evidence" value="ECO:0007669"/>
    <property type="project" value="UniProtKB-KW"/>
</dbReference>
<keyword evidence="3" id="KW-0347">Helicase</keyword>
<dbReference type="GO" id="GO:0003677">
    <property type="term" value="F:DNA binding"/>
    <property type="evidence" value="ECO:0007669"/>
    <property type="project" value="InterPro"/>
</dbReference>
<dbReference type="Proteomes" id="UP001216390">
    <property type="component" value="Chromosome"/>
</dbReference>
<dbReference type="KEGG" id="ima:PO878_08885"/>
<dbReference type="PANTHER" id="PTHR47396">
    <property type="entry name" value="TYPE I RESTRICTION ENZYME ECOKI R PROTEIN"/>
    <property type="match status" value="1"/>
</dbReference>
<sequence length="544" mass="59837">MTRSIRLRPWQKAALDQFVEARRPDFLAVATPGAGKTTFALTAARHRLAIRPGRLVVVAPTAHLKLQWARAASRFALHLDPAWSATDGGLPADMHGIVTTYQQVATSAPAIRPLARGSFVVFDELHHAADDRAWGDAVRHAFEDADRRLALSGTPFRSDTRAIPFVDYHLDEARPDYEYGYGDALRDRRVVRPVFFPRTNGQMEWSAPDGTEHSATFDDDLDAVRASQRLRTALSLEGEWLPTVLRAAHARLVEVRAEQPDAGGLVIASDQQHARGIAEILHGRFGTRATVVTSDDPRASMKIAAFASGAEPWLVAVRMVSEGVDIPRLRVGVYATTTSTELFFRQAVGRFVRWTPGVPRQKAWMFIPDDPRLRRLAHGIAEQRRHSLQRRERPTDHDGLDEAAAQPDEVPGEEQMSLFSVISAVATDAEAGPEGDDDDLDDDYGEGFGFDLELGPPPPLAGVGTGGAGEAPGEGVATRREDKKRLRDLNAELARDLVRTTGWSHAQVNQELNRIAGVTRVTEATVAQLRTRLEKGTRWLGRSA</sequence>
<accession>A0AAE9YCS9</accession>
<gene>
    <name evidence="3" type="ORF">PO878_08885</name>
</gene>
<dbReference type="PROSITE" id="PS51192">
    <property type="entry name" value="HELICASE_ATP_BIND_1"/>
    <property type="match status" value="1"/>
</dbReference>
<dbReference type="PANTHER" id="PTHR47396:SF2">
    <property type="entry name" value="HELICASE ATP-BINDING DOMAIN-CONTAINING PROTEIN"/>
    <property type="match status" value="1"/>
</dbReference>
<dbReference type="InterPro" id="IPR050742">
    <property type="entry name" value="Helicase_Restrict-Modif_Enz"/>
</dbReference>
<keyword evidence="3" id="KW-0378">Hydrolase</keyword>
<proteinExistence type="predicted"/>
<dbReference type="InterPro" id="IPR014001">
    <property type="entry name" value="Helicase_ATP-bd"/>
</dbReference>
<organism evidence="3 4">
    <name type="scientific">Iamia majanohamensis</name>
    <dbReference type="NCBI Taxonomy" id="467976"/>
    <lineage>
        <taxon>Bacteria</taxon>
        <taxon>Bacillati</taxon>
        <taxon>Actinomycetota</taxon>
        <taxon>Acidimicrobiia</taxon>
        <taxon>Acidimicrobiales</taxon>
        <taxon>Iamiaceae</taxon>
        <taxon>Iamia</taxon>
    </lineage>
</organism>
<dbReference type="GO" id="GO:0005829">
    <property type="term" value="C:cytosol"/>
    <property type="evidence" value="ECO:0007669"/>
    <property type="project" value="TreeGrafter"/>
</dbReference>
<feature type="region of interest" description="Disordered" evidence="1">
    <location>
        <begin position="381"/>
        <end position="414"/>
    </location>
</feature>
<dbReference type="Pfam" id="PF04851">
    <property type="entry name" value="ResIII"/>
    <property type="match status" value="1"/>
</dbReference>
<name>A0AAE9YCS9_9ACTN</name>
<evidence type="ECO:0000259" key="2">
    <source>
        <dbReference type="PROSITE" id="PS51192"/>
    </source>
</evidence>
<dbReference type="EMBL" id="CP116942">
    <property type="protein sequence ID" value="WCO68838.1"/>
    <property type="molecule type" value="Genomic_DNA"/>
</dbReference>
<keyword evidence="3" id="KW-0067">ATP-binding</keyword>
<dbReference type="SMART" id="SM00487">
    <property type="entry name" value="DEXDc"/>
    <property type="match status" value="1"/>
</dbReference>
<reference evidence="3" key="1">
    <citation type="submission" date="2023-01" db="EMBL/GenBank/DDBJ databases">
        <title>The diversity of Class Acidimicrobiia in South China Sea sediment environments and the proposal of Iamia marina sp. nov., a novel species of the genus Iamia.</title>
        <authorList>
            <person name="He Y."/>
            <person name="Tian X."/>
        </authorList>
    </citation>
    <scope>NUCLEOTIDE SEQUENCE</scope>
    <source>
        <strain evidence="3">DSM 19957</strain>
    </source>
</reference>
<keyword evidence="4" id="KW-1185">Reference proteome</keyword>
<evidence type="ECO:0000313" key="3">
    <source>
        <dbReference type="EMBL" id="WCO68838.1"/>
    </source>
</evidence>
<dbReference type="GO" id="GO:0005524">
    <property type="term" value="F:ATP binding"/>
    <property type="evidence" value="ECO:0007669"/>
    <property type="project" value="InterPro"/>
</dbReference>
<evidence type="ECO:0000313" key="4">
    <source>
        <dbReference type="Proteomes" id="UP001216390"/>
    </source>
</evidence>